<dbReference type="CDD" id="cd00130">
    <property type="entry name" value="PAS"/>
    <property type="match status" value="2"/>
</dbReference>
<feature type="region of interest" description="Disordered" evidence="2">
    <location>
        <begin position="27"/>
        <end position="111"/>
    </location>
</feature>
<feature type="domain" description="PAS" evidence="3">
    <location>
        <begin position="687"/>
        <end position="722"/>
    </location>
</feature>
<dbReference type="SMART" id="SM00268">
    <property type="entry name" value="ACTIN"/>
    <property type="match status" value="1"/>
</dbReference>
<evidence type="ECO:0000256" key="1">
    <source>
        <dbReference type="RuleBase" id="RU000487"/>
    </source>
</evidence>
<dbReference type="InterPro" id="IPR035965">
    <property type="entry name" value="PAS-like_dom_sf"/>
</dbReference>
<dbReference type="InterPro" id="IPR013655">
    <property type="entry name" value="PAS_fold_3"/>
</dbReference>
<evidence type="ECO:0000259" key="3">
    <source>
        <dbReference type="PROSITE" id="PS50112"/>
    </source>
</evidence>
<sequence>MTDHNNNSPHSNTFLKNLSQKKYAWMEEASSITAPPFPVNKTGDQKPIESSPRPQSQSQPQPQTQQHSQQQQQQQPFPKKSSKKQRLSPEPETPKKHKIIKSPPSAPMSNDTCIDNVEMKVDTPAEKEVVTVVKENITPTRPQPRFKYTTFPVKGYNILPTRNITSTFARNDTTYFPGSKAGAEEISPDPEEEWRDTIIIHPGSRNLRLGFASEAFPKCVPHVIARRFKNKPQQDNMDIDTVTESEEDEEKRQEALQEIRGELKWRMKNAKRRAVPNAEAQVIGFNTTAFKETILDHNDPYKVEWTETKSNSEYFVGEKALNLPIPKDCPYRILYPWKYGTFNSEDYTSLNAVLSDIEAIWTESIINELQVEKSDFKNFNVVIVVPDNFHKTYLCELVTMLLRYMNFRGVIIQQESTCATYGAGVSSAVVVDIGAQKTNITCIEDGVCQVDSRISIAIGGDDITKTFASFLLANKFPYENIDLSTTFDWRLAEGLKEKWCTMNEADISVQVYDFFARTPFKPTLKYQCKVYDEVFLAPLCLVYPDILENKKKVLKSSWSPSNDSSNMYQSYPIDIAIAQSILNVANGSEEKLKRYFTSIILVGGGGKIANFSKVLEDRVLSTVLAQRAFIDRVEVLPAPRELDPEVLVWKGASVMAKLEIAKDMWIGAKEWDQVGARLLRERSLLIVVFASESAYDVLGYTPEELTGHPGYKFTHPEEHEALALIHTANVNEQRMSSLTTYRSRHKSGTYIQTDVIIHYCYDSLVTTTFKVCSQDCLKHRMRANSADFAYFIQLDGTIQLNDSQEKMKHLRAFKDPWGKNKELEKKIQEPRFCLILNRYTSKCTIVFATKMCESLVELNQFDCIGKSLYDFVSPQDHENVSKQIELSKSNDLISKLKFHWVAGENKLIHIEAVVSCTYDGLVMVLRLCPSFTTE</sequence>
<dbReference type="Gene3D" id="3.30.420.40">
    <property type="match status" value="3"/>
</dbReference>
<evidence type="ECO:0000313" key="4">
    <source>
        <dbReference type="EMBL" id="GAA5808892.1"/>
    </source>
</evidence>
<dbReference type="PROSITE" id="PS50112">
    <property type="entry name" value="PAS"/>
    <property type="match status" value="1"/>
</dbReference>
<gene>
    <name evidence="4" type="ORF">MFLAVUS_002291</name>
</gene>
<keyword evidence="5" id="KW-1185">Reference proteome</keyword>
<dbReference type="InterPro" id="IPR000014">
    <property type="entry name" value="PAS"/>
</dbReference>
<dbReference type="CDD" id="cd10206">
    <property type="entry name" value="ASKHA_NBD_Arp8-like"/>
    <property type="match status" value="1"/>
</dbReference>
<dbReference type="EMBL" id="BAABUK010000004">
    <property type="protein sequence ID" value="GAA5808892.1"/>
    <property type="molecule type" value="Genomic_DNA"/>
</dbReference>
<dbReference type="InterPro" id="IPR004000">
    <property type="entry name" value="Actin"/>
</dbReference>
<comment type="caution">
    <text evidence="4">The sequence shown here is derived from an EMBL/GenBank/DDBJ whole genome shotgun (WGS) entry which is preliminary data.</text>
</comment>
<dbReference type="InterPro" id="IPR043129">
    <property type="entry name" value="ATPase_NBD"/>
</dbReference>
<reference evidence="4 5" key="1">
    <citation type="submission" date="2024-04" db="EMBL/GenBank/DDBJ databases">
        <title>genome sequences of Mucor flavus KT1a and Helicostylum pulchrum KT1b strains isolated from the surface of a dry-aged beef.</title>
        <authorList>
            <person name="Toyotome T."/>
            <person name="Hosono M."/>
            <person name="Torimaru M."/>
            <person name="Fukuda K."/>
            <person name="Mikami N."/>
        </authorList>
    </citation>
    <scope>NUCLEOTIDE SEQUENCE [LARGE SCALE GENOMIC DNA]</scope>
    <source>
        <strain evidence="4 5">KT1a</strain>
    </source>
</reference>
<protein>
    <recommendedName>
        <fullName evidence="3">PAS domain-containing protein</fullName>
    </recommendedName>
</protein>
<dbReference type="SMART" id="SM00091">
    <property type="entry name" value="PAS"/>
    <property type="match status" value="2"/>
</dbReference>
<dbReference type="Gene3D" id="3.30.450.20">
    <property type="entry name" value="PAS domain"/>
    <property type="match status" value="2"/>
</dbReference>
<evidence type="ECO:0000313" key="5">
    <source>
        <dbReference type="Proteomes" id="UP001473302"/>
    </source>
</evidence>
<name>A0ABP9YPW6_9FUNG</name>
<dbReference type="SUPFAM" id="SSF53067">
    <property type="entry name" value="Actin-like ATPase domain"/>
    <property type="match status" value="2"/>
</dbReference>
<dbReference type="SUPFAM" id="SSF55785">
    <property type="entry name" value="PYP-like sensor domain (PAS domain)"/>
    <property type="match status" value="2"/>
</dbReference>
<dbReference type="Pfam" id="PF08447">
    <property type="entry name" value="PAS_3"/>
    <property type="match status" value="1"/>
</dbReference>
<evidence type="ECO:0000256" key="2">
    <source>
        <dbReference type="SAM" id="MobiDB-lite"/>
    </source>
</evidence>
<feature type="compositionally biased region" description="Low complexity" evidence="2">
    <location>
        <begin position="50"/>
        <end position="79"/>
    </location>
</feature>
<organism evidence="4 5">
    <name type="scientific">Mucor flavus</name>
    <dbReference type="NCBI Taxonomy" id="439312"/>
    <lineage>
        <taxon>Eukaryota</taxon>
        <taxon>Fungi</taxon>
        <taxon>Fungi incertae sedis</taxon>
        <taxon>Mucoromycota</taxon>
        <taxon>Mucoromycotina</taxon>
        <taxon>Mucoromycetes</taxon>
        <taxon>Mucorales</taxon>
        <taxon>Mucorineae</taxon>
        <taxon>Mucoraceae</taxon>
        <taxon>Mucor</taxon>
    </lineage>
</organism>
<accession>A0ABP9YPW6</accession>
<dbReference type="Proteomes" id="UP001473302">
    <property type="component" value="Unassembled WGS sequence"/>
</dbReference>
<dbReference type="Pfam" id="PF00022">
    <property type="entry name" value="Actin"/>
    <property type="match status" value="1"/>
</dbReference>
<dbReference type="Gene3D" id="3.90.640.10">
    <property type="entry name" value="Actin, Chain A, domain 4"/>
    <property type="match status" value="1"/>
</dbReference>
<proteinExistence type="inferred from homology"/>
<comment type="similarity">
    <text evidence="1">Belongs to the actin family.</text>
</comment>
<dbReference type="PANTHER" id="PTHR11937">
    <property type="entry name" value="ACTIN"/>
    <property type="match status" value="1"/>
</dbReference>